<dbReference type="RefSeq" id="WP_344111517.1">
    <property type="nucleotide sequence ID" value="NZ_BAAANE010000004.1"/>
</dbReference>
<reference evidence="1 2" key="1">
    <citation type="journal article" date="2019" name="Int. J. Syst. Evol. Microbiol.">
        <title>The Global Catalogue of Microorganisms (GCM) 10K type strain sequencing project: providing services to taxonomists for standard genome sequencing and annotation.</title>
        <authorList>
            <consortium name="The Broad Institute Genomics Platform"/>
            <consortium name="The Broad Institute Genome Sequencing Center for Infectious Disease"/>
            <person name="Wu L."/>
            <person name="Ma J."/>
        </authorList>
    </citation>
    <scope>NUCLEOTIDE SEQUENCE [LARGE SCALE GENOMIC DNA]</scope>
    <source>
        <strain evidence="1 2">JCM 14306</strain>
    </source>
</reference>
<evidence type="ECO:0000313" key="2">
    <source>
        <dbReference type="Proteomes" id="UP001501319"/>
    </source>
</evidence>
<gene>
    <name evidence="1" type="ORF">GCM10009744_26790</name>
</gene>
<organism evidence="1 2">
    <name type="scientific">Kribbella alba</name>
    <dbReference type="NCBI Taxonomy" id="190197"/>
    <lineage>
        <taxon>Bacteria</taxon>
        <taxon>Bacillati</taxon>
        <taxon>Actinomycetota</taxon>
        <taxon>Actinomycetes</taxon>
        <taxon>Propionibacteriales</taxon>
        <taxon>Kribbellaceae</taxon>
        <taxon>Kribbella</taxon>
    </lineage>
</organism>
<protein>
    <submittedName>
        <fullName evidence="1">Uncharacterized protein</fullName>
    </submittedName>
</protein>
<keyword evidence="2" id="KW-1185">Reference proteome</keyword>
<sequence>MKKRAQALREAARRAKALAPPLGTHIDKAVTSATADGVWHGPYAIESTRSLMQDQKNLRELAADLVVSADSWIREAEKLEADAKAAEPAPK</sequence>
<evidence type="ECO:0000313" key="1">
    <source>
        <dbReference type="EMBL" id="GAA1636370.1"/>
    </source>
</evidence>
<name>A0ABN2F9B3_9ACTN</name>
<accession>A0ABN2F9B3</accession>
<proteinExistence type="predicted"/>
<dbReference type="Proteomes" id="UP001501319">
    <property type="component" value="Unassembled WGS sequence"/>
</dbReference>
<dbReference type="EMBL" id="BAAANE010000004">
    <property type="protein sequence ID" value="GAA1636370.1"/>
    <property type="molecule type" value="Genomic_DNA"/>
</dbReference>
<comment type="caution">
    <text evidence="1">The sequence shown here is derived from an EMBL/GenBank/DDBJ whole genome shotgun (WGS) entry which is preliminary data.</text>
</comment>